<dbReference type="RefSeq" id="WP_210855852.1">
    <property type="nucleotide sequence ID" value="NZ_JAGQDD010000015.1"/>
</dbReference>
<organism evidence="3 4">
    <name type="scientific">Ideonella alba</name>
    <dbReference type="NCBI Taxonomy" id="2824118"/>
    <lineage>
        <taxon>Bacteria</taxon>
        <taxon>Pseudomonadati</taxon>
        <taxon>Pseudomonadota</taxon>
        <taxon>Betaproteobacteria</taxon>
        <taxon>Burkholderiales</taxon>
        <taxon>Sphaerotilaceae</taxon>
        <taxon>Ideonella</taxon>
    </lineage>
</organism>
<feature type="chain" id="PRO_5037258938" evidence="2">
    <location>
        <begin position="23"/>
        <end position="325"/>
    </location>
</feature>
<dbReference type="SUPFAM" id="SSF53850">
    <property type="entry name" value="Periplasmic binding protein-like II"/>
    <property type="match status" value="1"/>
</dbReference>
<dbReference type="PANTHER" id="PTHR42928:SF5">
    <property type="entry name" value="BLR1237 PROTEIN"/>
    <property type="match status" value="1"/>
</dbReference>
<proteinExistence type="inferred from homology"/>
<sequence>MQLRLKTLAAIALTALALPALAEYPEKPVTIVVPFAAGGPTDKVARDLAEALRKPLGGTIVIENVGGAGGTLGATKVAKAAPDGYTLLLHHVGMATSPSLYRQLQYKTLDDFEYLGMINEVPMTLIGRPTLPAANYAELAKWIEANKGKINLANAGLGSASHLCGLMFQQAIKVDMTTVPYKGTAPAMTDLLGGQVDLMCDQTTNTTGQIESGKVKAFAVSTLKHLTAPALAKLPTLDESGLKGFNVTIWHGMYAPKGTPKPVLDKLNAALKAALKDPEFLKREEALGAVVVTDARVNPAEHKKFVESEINKLGTAIKAAGQYAD</sequence>
<comment type="caution">
    <text evidence="3">The sequence shown here is derived from an EMBL/GenBank/DDBJ whole genome shotgun (WGS) entry which is preliminary data.</text>
</comment>
<protein>
    <submittedName>
        <fullName evidence="3">Tripartite tricarboxylate transporter substrate binding protein BugD</fullName>
    </submittedName>
</protein>
<evidence type="ECO:0000313" key="3">
    <source>
        <dbReference type="EMBL" id="MBQ0932339.1"/>
    </source>
</evidence>
<dbReference type="AlphaFoldDB" id="A0A940YM78"/>
<evidence type="ECO:0000313" key="4">
    <source>
        <dbReference type="Proteomes" id="UP000676246"/>
    </source>
</evidence>
<evidence type="ECO:0000256" key="1">
    <source>
        <dbReference type="ARBA" id="ARBA00006987"/>
    </source>
</evidence>
<comment type="similarity">
    <text evidence="1">Belongs to the UPF0065 (bug) family.</text>
</comment>
<dbReference type="PIRSF" id="PIRSF017082">
    <property type="entry name" value="YflP"/>
    <property type="match status" value="1"/>
</dbReference>
<dbReference type="PANTHER" id="PTHR42928">
    <property type="entry name" value="TRICARBOXYLATE-BINDING PROTEIN"/>
    <property type="match status" value="1"/>
</dbReference>
<name>A0A940YM78_9BURK</name>
<dbReference type="Proteomes" id="UP000676246">
    <property type="component" value="Unassembled WGS sequence"/>
</dbReference>
<dbReference type="InterPro" id="IPR005064">
    <property type="entry name" value="BUG"/>
</dbReference>
<feature type="signal peptide" evidence="2">
    <location>
        <begin position="1"/>
        <end position="22"/>
    </location>
</feature>
<dbReference type="EMBL" id="JAGQDD010000015">
    <property type="protein sequence ID" value="MBQ0932339.1"/>
    <property type="molecule type" value="Genomic_DNA"/>
</dbReference>
<dbReference type="Gene3D" id="3.40.190.150">
    <property type="entry name" value="Bordetella uptake gene, domain 1"/>
    <property type="match status" value="1"/>
</dbReference>
<reference evidence="3 4" key="1">
    <citation type="submission" date="2021-04" db="EMBL/GenBank/DDBJ databases">
        <title>The genome sequence of Ideonella sp. 3Y2.</title>
        <authorList>
            <person name="Liu Y."/>
        </authorList>
    </citation>
    <scope>NUCLEOTIDE SEQUENCE [LARGE SCALE GENOMIC DNA]</scope>
    <source>
        <strain evidence="3 4">3Y2</strain>
    </source>
</reference>
<dbReference type="Pfam" id="PF03401">
    <property type="entry name" value="TctC"/>
    <property type="match status" value="1"/>
</dbReference>
<gene>
    <name evidence="3" type="ORF">KAK03_17815</name>
</gene>
<dbReference type="InterPro" id="IPR042100">
    <property type="entry name" value="Bug_dom1"/>
</dbReference>
<keyword evidence="4" id="KW-1185">Reference proteome</keyword>
<accession>A0A940YM78</accession>
<keyword evidence="2" id="KW-0732">Signal</keyword>
<evidence type="ECO:0000256" key="2">
    <source>
        <dbReference type="SAM" id="SignalP"/>
    </source>
</evidence>
<dbReference type="Gene3D" id="3.40.190.10">
    <property type="entry name" value="Periplasmic binding protein-like II"/>
    <property type="match status" value="1"/>
</dbReference>